<evidence type="ECO:0000256" key="2">
    <source>
        <dbReference type="ARBA" id="ARBA00022679"/>
    </source>
</evidence>
<dbReference type="PANTHER" id="PTHR43712:SF2">
    <property type="entry name" value="O-METHYLTRANSFERASE CICE"/>
    <property type="match status" value="1"/>
</dbReference>
<dbReference type="SUPFAM" id="SSF53335">
    <property type="entry name" value="S-adenosyl-L-methionine-dependent methyltransferases"/>
    <property type="match status" value="1"/>
</dbReference>
<evidence type="ECO:0000256" key="3">
    <source>
        <dbReference type="ARBA" id="ARBA00022691"/>
    </source>
</evidence>
<evidence type="ECO:0000259" key="5">
    <source>
        <dbReference type="Pfam" id="PF08100"/>
    </source>
</evidence>
<dbReference type="RefSeq" id="WP_377169723.1">
    <property type="nucleotide sequence ID" value="NZ_JBHTJC010000001.1"/>
</dbReference>
<keyword evidence="2" id="KW-0808">Transferase</keyword>
<dbReference type="PIRSF" id="PIRSF005739">
    <property type="entry name" value="O-mtase"/>
    <property type="match status" value="1"/>
</dbReference>
<name>A0ABW7I2R5_9RHOB</name>
<keyword evidence="1 6" id="KW-0489">Methyltransferase</keyword>
<dbReference type="EMBL" id="JBIHMM010000001">
    <property type="protein sequence ID" value="MFH0252388.1"/>
    <property type="molecule type" value="Genomic_DNA"/>
</dbReference>
<keyword evidence="3" id="KW-0949">S-adenosyl-L-methionine</keyword>
<feature type="domain" description="O-methyltransferase dimerisation" evidence="5">
    <location>
        <begin position="54"/>
        <end position="128"/>
    </location>
</feature>
<evidence type="ECO:0000256" key="1">
    <source>
        <dbReference type="ARBA" id="ARBA00022603"/>
    </source>
</evidence>
<accession>A0ABW7I2R5</accession>
<dbReference type="SUPFAM" id="SSF46785">
    <property type="entry name" value="Winged helix' DNA-binding domain"/>
    <property type="match status" value="1"/>
</dbReference>
<dbReference type="InterPro" id="IPR012967">
    <property type="entry name" value="COMT_dimerisation"/>
</dbReference>
<evidence type="ECO:0000313" key="7">
    <source>
        <dbReference type="Proteomes" id="UP001607157"/>
    </source>
</evidence>
<dbReference type="Pfam" id="PF08100">
    <property type="entry name" value="Dimerisation"/>
    <property type="match status" value="1"/>
</dbReference>
<dbReference type="GO" id="GO:0008168">
    <property type="term" value="F:methyltransferase activity"/>
    <property type="evidence" value="ECO:0007669"/>
    <property type="project" value="UniProtKB-KW"/>
</dbReference>
<dbReference type="PROSITE" id="PS51683">
    <property type="entry name" value="SAM_OMT_II"/>
    <property type="match status" value="1"/>
</dbReference>
<dbReference type="InterPro" id="IPR036388">
    <property type="entry name" value="WH-like_DNA-bd_sf"/>
</dbReference>
<dbReference type="CDD" id="cd02440">
    <property type="entry name" value="AdoMet_MTases"/>
    <property type="match status" value="1"/>
</dbReference>
<protein>
    <submittedName>
        <fullName evidence="6">Methyltransferase</fullName>
    </submittedName>
</protein>
<dbReference type="InterPro" id="IPR016461">
    <property type="entry name" value="COMT-like"/>
</dbReference>
<feature type="domain" description="O-methyltransferase C-terminal" evidence="4">
    <location>
        <begin position="160"/>
        <end position="358"/>
    </location>
</feature>
<reference evidence="6 7" key="1">
    <citation type="submission" date="2024-10" db="EMBL/GenBank/DDBJ databases">
        <authorList>
            <person name="Yang X.-N."/>
        </authorList>
    </citation>
    <scope>NUCLEOTIDE SEQUENCE [LARGE SCALE GENOMIC DNA]</scope>
    <source>
        <strain evidence="6 7">CAU 1059</strain>
    </source>
</reference>
<sequence>MSEAPICGDARQAPRAGLPGRLNRLLASPRFQSWAARMPLLRGRVRREGGALFDLVAGFCTSQSLMALVELRIPDMLMDGALPAARLAARCAVPPERMEVLLRANVASKVLRITRAGHFALTARGAALVGVPGLREMILHHKVLYRDLVDPAAFFRGGTETELAAFWPYVLGAAEAGDAQLTRRYSDLMAQSQRLVAEDTLAAIDLRGTRVLLDIGGGTGAFLEAACAVAPKMRGILFDLPQVAEAAQERLARAGLGARVRVAPGSFVRDPLPEGADTATLIRVLYDHSDETVAALLERIYAALPPGGRLIVSEPMTGGARPSVAGDVYFALYTMAMRTGRARSGERIAELCRAAGFASATCLRTRRPFITGVVVAEKLSI</sequence>
<gene>
    <name evidence="6" type="ORF">ACGRVM_00655</name>
</gene>
<dbReference type="InterPro" id="IPR001077">
    <property type="entry name" value="COMT_C"/>
</dbReference>
<dbReference type="InterPro" id="IPR036390">
    <property type="entry name" value="WH_DNA-bd_sf"/>
</dbReference>
<evidence type="ECO:0000259" key="4">
    <source>
        <dbReference type="Pfam" id="PF00891"/>
    </source>
</evidence>
<keyword evidence="7" id="KW-1185">Reference proteome</keyword>
<dbReference type="Pfam" id="PF00891">
    <property type="entry name" value="Methyltransf_2"/>
    <property type="match status" value="1"/>
</dbReference>
<dbReference type="Gene3D" id="1.10.10.10">
    <property type="entry name" value="Winged helix-like DNA-binding domain superfamily/Winged helix DNA-binding domain"/>
    <property type="match status" value="1"/>
</dbReference>
<dbReference type="Proteomes" id="UP001607157">
    <property type="component" value="Unassembled WGS sequence"/>
</dbReference>
<organism evidence="6 7">
    <name type="scientific">Roseovarius aquimarinus</name>
    <dbReference type="NCBI Taxonomy" id="1229156"/>
    <lineage>
        <taxon>Bacteria</taxon>
        <taxon>Pseudomonadati</taxon>
        <taxon>Pseudomonadota</taxon>
        <taxon>Alphaproteobacteria</taxon>
        <taxon>Rhodobacterales</taxon>
        <taxon>Roseobacteraceae</taxon>
        <taxon>Roseovarius</taxon>
    </lineage>
</organism>
<proteinExistence type="predicted"/>
<dbReference type="Gene3D" id="3.40.50.150">
    <property type="entry name" value="Vaccinia Virus protein VP39"/>
    <property type="match status" value="1"/>
</dbReference>
<comment type="caution">
    <text evidence="6">The sequence shown here is derived from an EMBL/GenBank/DDBJ whole genome shotgun (WGS) entry which is preliminary data.</text>
</comment>
<dbReference type="InterPro" id="IPR029063">
    <property type="entry name" value="SAM-dependent_MTases_sf"/>
</dbReference>
<dbReference type="GO" id="GO:0032259">
    <property type="term" value="P:methylation"/>
    <property type="evidence" value="ECO:0007669"/>
    <property type="project" value="UniProtKB-KW"/>
</dbReference>
<evidence type="ECO:0000313" key="6">
    <source>
        <dbReference type="EMBL" id="MFH0252388.1"/>
    </source>
</evidence>
<dbReference type="PANTHER" id="PTHR43712">
    <property type="entry name" value="PUTATIVE (AFU_ORTHOLOGUE AFUA_4G14580)-RELATED"/>
    <property type="match status" value="1"/>
</dbReference>